<evidence type="ECO:0000313" key="1">
    <source>
        <dbReference type="EMBL" id="MBC3798030.1"/>
    </source>
</evidence>
<reference evidence="1 2" key="1">
    <citation type="journal article" date="2020" name="mSystems">
        <title>Defining Genomic and Predicted Metabolic Features of the Acetobacterium Genus.</title>
        <authorList>
            <person name="Ross D.E."/>
            <person name="Marshall C.W."/>
            <person name="Gulliver D."/>
            <person name="May H.D."/>
            <person name="Norman R.S."/>
        </authorList>
    </citation>
    <scope>NUCLEOTIDE SEQUENCE [LARGE SCALE GENOMIC DNA]</scope>
    <source>
        <strain evidence="1 2">DSM 9173</strain>
    </source>
</reference>
<dbReference type="EMBL" id="WJBB01000019">
    <property type="protein sequence ID" value="MBC3798030.1"/>
    <property type="molecule type" value="Genomic_DNA"/>
</dbReference>
<dbReference type="RefSeq" id="WP_148603674.1">
    <property type="nucleotide sequence ID" value="NZ_RXYB01000010.1"/>
</dbReference>
<evidence type="ECO:0000313" key="2">
    <source>
        <dbReference type="Proteomes" id="UP000653358"/>
    </source>
</evidence>
<gene>
    <name evidence="1" type="ORF">GH807_13355</name>
</gene>
<dbReference type="Proteomes" id="UP000653358">
    <property type="component" value="Unassembled WGS sequence"/>
</dbReference>
<accession>A0ABR6WNF1</accession>
<name>A0ABR6WNF1_9FIRM</name>
<evidence type="ECO:0008006" key="3">
    <source>
        <dbReference type="Google" id="ProtNLM"/>
    </source>
</evidence>
<organism evidence="1 2">
    <name type="scientific">Acetobacterium tundrae</name>
    <dbReference type="NCBI Taxonomy" id="132932"/>
    <lineage>
        <taxon>Bacteria</taxon>
        <taxon>Bacillati</taxon>
        <taxon>Bacillota</taxon>
        <taxon>Clostridia</taxon>
        <taxon>Eubacteriales</taxon>
        <taxon>Eubacteriaceae</taxon>
        <taxon>Acetobacterium</taxon>
    </lineage>
</organism>
<protein>
    <recommendedName>
        <fullName evidence="3">Tail protein</fullName>
    </recommendedName>
</protein>
<comment type="caution">
    <text evidence="1">The sequence shown here is derived from an EMBL/GenBank/DDBJ whole genome shotgun (WGS) entry which is preliminary data.</text>
</comment>
<sequence length="289" mass="32222">MIDALVYNSLIEIDYLKTNLATYNSGPAVFYAEAANDQDSNWGKTMYPRADYYMDWTANAERKTAGTLMVNVWCLAGKSIIPEDFTAPICEALSNRFYKDTDGHYCTVWTQNDPFNGITEEPATIGITISFDIMAFPVQATFSPDPVAGMQSFIKANFASSVKILGTADTPDDTFIPGALAIPIIYVRTDNQSSSFQDTYSVRWIQIDLYLHLFAPDVTTRNTLLRQVINKMVIAGECILDDKSPLFFQTAKMNLAADPLRNGQITISCRFGILTPQKESVKLNHIIIT</sequence>
<proteinExistence type="predicted"/>
<keyword evidence="2" id="KW-1185">Reference proteome</keyword>